<keyword evidence="9" id="KW-1185">Reference proteome</keyword>
<feature type="domain" description="Transcription factor IIIC subunit 5 HTH" evidence="6">
    <location>
        <begin position="151"/>
        <end position="259"/>
    </location>
</feature>
<dbReference type="PANTHER" id="PTHR13230">
    <property type="entry name" value="GENERAL TRANSCRIPTION FACTOR IIIC, POLYPEPTIDE 5"/>
    <property type="match status" value="1"/>
</dbReference>
<dbReference type="InterPro" id="IPR019136">
    <property type="entry name" value="TF_IIIC_su-5_HTH"/>
</dbReference>
<keyword evidence="4" id="KW-0539">Nucleus</keyword>
<dbReference type="AlphaFoldDB" id="A0AAD7XGU9"/>
<feature type="region of interest" description="Disordered" evidence="5">
    <location>
        <begin position="355"/>
        <end position="459"/>
    </location>
</feature>
<reference evidence="8" key="1">
    <citation type="submission" date="2023-01" db="EMBL/GenBank/DDBJ databases">
        <title>Metagenome sequencing of chrysophaentin producing Chrysophaeum taylorii.</title>
        <authorList>
            <person name="Davison J."/>
            <person name="Bewley C."/>
        </authorList>
    </citation>
    <scope>NUCLEOTIDE SEQUENCE</scope>
    <source>
        <strain evidence="8">NIES-1699</strain>
    </source>
</reference>
<feature type="domain" description="Transcription factor IIIC subunit Tfc1/Sfc1 triple barrel" evidence="7">
    <location>
        <begin position="7"/>
        <end position="84"/>
    </location>
</feature>
<comment type="caution">
    <text evidence="8">The sequence shown here is derived from an EMBL/GenBank/DDBJ whole genome shotgun (WGS) entry which is preliminary data.</text>
</comment>
<dbReference type="InterPro" id="IPR040454">
    <property type="entry name" value="TF_IIIC_Tfc1/Sfc1"/>
</dbReference>
<evidence type="ECO:0000259" key="7">
    <source>
        <dbReference type="Pfam" id="PF17682"/>
    </source>
</evidence>
<evidence type="ECO:0000256" key="1">
    <source>
        <dbReference type="ARBA" id="ARBA00004123"/>
    </source>
</evidence>
<dbReference type="EMBL" id="JAQMWT010000642">
    <property type="protein sequence ID" value="KAJ8598813.1"/>
    <property type="molecule type" value="Genomic_DNA"/>
</dbReference>
<dbReference type="Pfam" id="PF17682">
    <property type="entry name" value="Tau95_N"/>
    <property type="match status" value="1"/>
</dbReference>
<feature type="region of interest" description="Disordered" evidence="5">
    <location>
        <begin position="264"/>
        <end position="283"/>
    </location>
</feature>
<name>A0AAD7XGU9_9STRA</name>
<evidence type="ECO:0000313" key="9">
    <source>
        <dbReference type="Proteomes" id="UP001230188"/>
    </source>
</evidence>
<evidence type="ECO:0000256" key="5">
    <source>
        <dbReference type="SAM" id="MobiDB-lite"/>
    </source>
</evidence>
<dbReference type="GO" id="GO:0005634">
    <property type="term" value="C:nucleus"/>
    <property type="evidence" value="ECO:0007669"/>
    <property type="project" value="UniProtKB-SubCell"/>
</dbReference>
<dbReference type="Pfam" id="PF09734">
    <property type="entry name" value="Tau95"/>
    <property type="match status" value="1"/>
</dbReference>
<evidence type="ECO:0000256" key="2">
    <source>
        <dbReference type="ARBA" id="ARBA00023125"/>
    </source>
</evidence>
<evidence type="ECO:0000259" key="6">
    <source>
        <dbReference type="Pfam" id="PF09734"/>
    </source>
</evidence>
<dbReference type="InterPro" id="IPR042536">
    <property type="entry name" value="TFIIIC_tauA_Sfc1"/>
</dbReference>
<organism evidence="8 9">
    <name type="scientific">Chrysophaeum taylorii</name>
    <dbReference type="NCBI Taxonomy" id="2483200"/>
    <lineage>
        <taxon>Eukaryota</taxon>
        <taxon>Sar</taxon>
        <taxon>Stramenopiles</taxon>
        <taxon>Ochrophyta</taxon>
        <taxon>Pelagophyceae</taxon>
        <taxon>Pelagomonadales</taxon>
        <taxon>Pelagomonadaceae</taxon>
        <taxon>Chrysophaeum</taxon>
    </lineage>
</organism>
<sequence>MGDFLLLELPLAVAETEEAREEALSMVGGIEAVDRAATGDTKAPELKLSLCPDDAQSPPIAGEVSTGGQPRYVVALRVSRRRRRVVDGEVLGRVRSRCHFWNSIADFRGSASMPRYSRIDRASDVDAGAYKYAEWIDSRGRASTGAALRVRHGEPVPREPTPTARLAQSALDDDRVKKELDAIRDLFSRRPAWRRKKLAEVLDARHDDPDGGLSAVELSAVLPMVAFEVVTGPWRRTWVRFGHDLKADPRSRFLQVVDVHKAISGGGGGGGGGGPKKKARPSATMQLCDLESRAAQDAVLNAPRLRTCDAHTGWFSRAFFDDTLKRARDDNSVDQDPLAWREFLDVAAVADLQTTLLPDKPDKASRKRPRVPRQEDEEEDEEEEDDDDDDEEEEEEDEQPQEEDRPRRPEPPPVAFDDAAQANTAFHILEEEDEEEEEEEDDDDDDDDDDDENGGGDDD</sequence>
<comment type="subcellular location">
    <subcellularLocation>
        <location evidence="1">Nucleus</location>
    </subcellularLocation>
</comment>
<evidence type="ECO:0000256" key="3">
    <source>
        <dbReference type="ARBA" id="ARBA00023163"/>
    </source>
</evidence>
<dbReference type="InterPro" id="IPR041499">
    <property type="entry name" value="Tfc1/Sfc1_N"/>
</dbReference>
<dbReference type="GO" id="GO:0000127">
    <property type="term" value="C:transcription factor TFIIIC complex"/>
    <property type="evidence" value="ECO:0007669"/>
    <property type="project" value="InterPro"/>
</dbReference>
<feature type="compositionally biased region" description="Acidic residues" evidence="5">
    <location>
        <begin position="375"/>
        <end position="401"/>
    </location>
</feature>
<keyword evidence="2" id="KW-0238">DNA-binding</keyword>
<dbReference type="GO" id="GO:0001002">
    <property type="term" value="F:RNA polymerase III type 1 promoter sequence-specific DNA binding"/>
    <property type="evidence" value="ECO:0007669"/>
    <property type="project" value="TreeGrafter"/>
</dbReference>
<accession>A0AAD7XGU9</accession>
<keyword evidence="3" id="KW-0804">Transcription</keyword>
<protein>
    <recommendedName>
        <fullName evidence="10">Transcription factor IIIC subunit 5 HTH domain-containing protein</fullName>
    </recommendedName>
</protein>
<dbReference type="PANTHER" id="PTHR13230:SF5">
    <property type="entry name" value="GENERAL TRANSCRIPTION FACTOR 3C POLYPEPTIDE 5"/>
    <property type="match status" value="1"/>
</dbReference>
<dbReference type="GO" id="GO:0001003">
    <property type="term" value="F:RNA polymerase III type 2 promoter sequence-specific DNA binding"/>
    <property type="evidence" value="ECO:0007669"/>
    <property type="project" value="TreeGrafter"/>
</dbReference>
<evidence type="ECO:0000313" key="8">
    <source>
        <dbReference type="EMBL" id="KAJ8598813.1"/>
    </source>
</evidence>
<feature type="compositionally biased region" description="Acidic residues" evidence="5">
    <location>
        <begin position="430"/>
        <end position="459"/>
    </location>
</feature>
<dbReference type="GO" id="GO:0006384">
    <property type="term" value="P:transcription initiation at RNA polymerase III promoter"/>
    <property type="evidence" value="ECO:0007669"/>
    <property type="project" value="InterPro"/>
</dbReference>
<dbReference type="Gene3D" id="3.30.200.160">
    <property type="entry name" value="TFIIIC, subcomplex tauA, subunit Sfc1, barrel domain"/>
    <property type="match status" value="1"/>
</dbReference>
<evidence type="ECO:0000256" key="4">
    <source>
        <dbReference type="ARBA" id="ARBA00023242"/>
    </source>
</evidence>
<gene>
    <name evidence="8" type="ORF">CTAYLR_008649</name>
</gene>
<feature type="compositionally biased region" description="Gly residues" evidence="5">
    <location>
        <begin position="264"/>
        <end position="274"/>
    </location>
</feature>
<evidence type="ECO:0008006" key="10">
    <source>
        <dbReference type="Google" id="ProtNLM"/>
    </source>
</evidence>
<proteinExistence type="predicted"/>
<dbReference type="Proteomes" id="UP001230188">
    <property type="component" value="Unassembled WGS sequence"/>
</dbReference>